<sequence>MDLITKIRKNTGALHSAAEHSGILKRIVDGNASVDGYVEYLFNLSEMYKVIEETIENNKDNEVVKEFATPELYRYKLIEKDLEYFLGENSNKYELLSSTIAFVEKIKEIGNTNPELIVAYAYTRFIADLFGGRTFVSLLGVNYKVPAEGLNYYNCDGIKNIRAYVMNYAAKINDMKLSSELEEKLVVEVSNAYIYNLAISQELEAKLYMN</sequence>
<dbReference type="OrthoDB" id="5493802at2"/>
<dbReference type="InterPro" id="IPR002051">
    <property type="entry name" value="Haem_Oase"/>
</dbReference>
<keyword evidence="7" id="KW-1185">Reference proteome</keyword>
<dbReference type="Proteomes" id="UP000031189">
    <property type="component" value="Unassembled WGS sequence"/>
</dbReference>
<keyword evidence="1 4" id="KW-0349">Heme</keyword>
<feature type="binding site" evidence="4">
    <location>
        <position position="8"/>
    </location>
    <ligand>
        <name>heme b</name>
        <dbReference type="ChEBI" id="CHEBI:60344"/>
    </ligand>
</feature>
<dbReference type="RefSeq" id="WP_039679985.1">
    <property type="nucleotide sequence ID" value="NZ_JAXECK010000029.1"/>
</dbReference>
<evidence type="ECO:0000256" key="1">
    <source>
        <dbReference type="ARBA" id="ARBA00022617"/>
    </source>
</evidence>
<gene>
    <name evidence="6" type="ORF">QX51_11135</name>
</gene>
<dbReference type="GO" id="GO:0004392">
    <property type="term" value="F:heme oxygenase (decyclizing) activity"/>
    <property type="evidence" value="ECO:0007669"/>
    <property type="project" value="InterPro"/>
</dbReference>
<evidence type="ECO:0000256" key="2">
    <source>
        <dbReference type="ARBA" id="ARBA00022723"/>
    </source>
</evidence>
<dbReference type="SUPFAM" id="SSF48613">
    <property type="entry name" value="Heme oxygenase-like"/>
    <property type="match status" value="1"/>
</dbReference>
<protein>
    <submittedName>
        <fullName evidence="6">Heme oxygenase</fullName>
    </submittedName>
</protein>
<dbReference type="Pfam" id="PF01126">
    <property type="entry name" value="Heme_oxygenase"/>
    <property type="match status" value="1"/>
</dbReference>
<evidence type="ECO:0000256" key="5">
    <source>
        <dbReference type="PIRSR" id="PIRSR000343-2"/>
    </source>
</evidence>
<dbReference type="PIRSF" id="PIRSF000343">
    <property type="entry name" value="Haem_Oase"/>
    <property type="match status" value="1"/>
</dbReference>
<dbReference type="PRINTS" id="PR00088">
    <property type="entry name" value="HAEMOXYGNASE"/>
</dbReference>
<evidence type="ECO:0000313" key="6">
    <source>
        <dbReference type="EMBL" id="KHS56910.1"/>
    </source>
</evidence>
<dbReference type="GO" id="GO:0006788">
    <property type="term" value="P:heme oxidation"/>
    <property type="evidence" value="ECO:0007669"/>
    <property type="project" value="InterPro"/>
</dbReference>
<evidence type="ECO:0000313" key="7">
    <source>
        <dbReference type="Proteomes" id="UP000031189"/>
    </source>
</evidence>
<evidence type="ECO:0000256" key="4">
    <source>
        <dbReference type="PIRSR" id="PIRSR000343-1"/>
    </source>
</evidence>
<feature type="binding site" evidence="4">
    <location>
        <position position="122"/>
    </location>
    <ligand>
        <name>heme b</name>
        <dbReference type="ChEBI" id="CHEBI:60344"/>
    </ligand>
</feature>
<organism evidence="6 7">
    <name type="scientific">Terrisporobacter othiniensis</name>
    <dbReference type="NCBI Taxonomy" id="1577792"/>
    <lineage>
        <taxon>Bacteria</taxon>
        <taxon>Bacillati</taxon>
        <taxon>Bacillota</taxon>
        <taxon>Clostridia</taxon>
        <taxon>Peptostreptococcales</taxon>
        <taxon>Peptostreptococcaceae</taxon>
        <taxon>Terrisporobacter</taxon>
    </lineage>
</organism>
<proteinExistence type="predicted"/>
<dbReference type="GO" id="GO:0020037">
    <property type="term" value="F:heme binding"/>
    <property type="evidence" value="ECO:0007669"/>
    <property type="project" value="TreeGrafter"/>
</dbReference>
<feature type="binding site" description="axial binding residue" evidence="5">
    <location>
        <position position="15"/>
    </location>
    <ligand>
        <name>heme b</name>
        <dbReference type="ChEBI" id="CHEBI:60344"/>
    </ligand>
    <ligandPart>
        <name>Fe</name>
        <dbReference type="ChEBI" id="CHEBI:18248"/>
    </ligandPart>
</feature>
<dbReference type="Gene3D" id="1.20.910.10">
    <property type="entry name" value="Heme oxygenase-like"/>
    <property type="match status" value="1"/>
</dbReference>
<dbReference type="STRING" id="1577792.QX51_11135"/>
<name>A0A0B3WQV5_9FIRM</name>
<comment type="caution">
    <text evidence="6">The sequence shown here is derived from an EMBL/GenBank/DDBJ whole genome shotgun (WGS) entry which is preliminary data.</text>
</comment>
<dbReference type="EMBL" id="JWHR01000099">
    <property type="protein sequence ID" value="KHS56910.1"/>
    <property type="molecule type" value="Genomic_DNA"/>
</dbReference>
<dbReference type="InterPro" id="IPR016084">
    <property type="entry name" value="Haem_Oase-like_multi-hlx"/>
</dbReference>
<evidence type="ECO:0000256" key="3">
    <source>
        <dbReference type="ARBA" id="ARBA00023004"/>
    </source>
</evidence>
<dbReference type="GO" id="GO:0042167">
    <property type="term" value="P:heme catabolic process"/>
    <property type="evidence" value="ECO:0007669"/>
    <property type="project" value="TreeGrafter"/>
</dbReference>
<dbReference type="GO" id="GO:0006979">
    <property type="term" value="P:response to oxidative stress"/>
    <property type="evidence" value="ECO:0007669"/>
    <property type="project" value="TreeGrafter"/>
</dbReference>
<dbReference type="PANTHER" id="PTHR10720:SF0">
    <property type="entry name" value="HEME OXYGENASE"/>
    <property type="match status" value="1"/>
</dbReference>
<dbReference type="PANTHER" id="PTHR10720">
    <property type="entry name" value="HEME OXYGENASE"/>
    <property type="match status" value="1"/>
</dbReference>
<keyword evidence="3 5" id="KW-0408">Iron</keyword>
<dbReference type="CDD" id="cd19165">
    <property type="entry name" value="HemeO"/>
    <property type="match status" value="1"/>
</dbReference>
<accession>A0A0B3WQV5</accession>
<keyword evidence="2 5" id="KW-0479">Metal-binding</keyword>
<dbReference type="InterPro" id="IPR016053">
    <property type="entry name" value="Haem_Oase-like"/>
</dbReference>
<reference evidence="6 7" key="1">
    <citation type="submission" date="2014-12" db="EMBL/GenBank/DDBJ databases">
        <title>Draft genome sequence of Terrisporobacter sp. 08-306576, isolated from the blood culture of a bacteremia patient.</title>
        <authorList>
            <person name="Lund L.C."/>
            <person name="Sydenham T.V."/>
            <person name="Hogh S.V."/>
            <person name="Skov M.N."/>
            <person name="Kemp M."/>
            <person name="Justesen U.S."/>
        </authorList>
    </citation>
    <scope>NUCLEOTIDE SEQUENCE [LARGE SCALE GENOMIC DNA]</scope>
    <source>
        <strain evidence="6 7">08-306576</strain>
    </source>
</reference>
<dbReference type="AlphaFoldDB" id="A0A0B3WQV5"/>
<dbReference type="GO" id="GO:0046872">
    <property type="term" value="F:metal ion binding"/>
    <property type="evidence" value="ECO:0007669"/>
    <property type="project" value="UniProtKB-KW"/>
</dbReference>